<protein>
    <submittedName>
        <fullName evidence="2">Uncharacterized protein</fullName>
    </submittedName>
</protein>
<sequence>MPHSWGPKDRVRNQGPKPNYLDKSTVIMMTSGNAVEEDTTGDKRRKTLSTNDPSLCKIMAAIQDFRGTIEPKLDAVINLLQADFRKITDKVTVAETQIYGLQSQKT</sequence>
<comment type="caution">
    <text evidence="2">The sequence shown here is derived from an EMBL/GenBank/DDBJ whole genome shotgun (WGS) entry which is preliminary data.</text>
</comment>
<feature type="compositionally biased region" description="Basic and acidic residues" evidence="1">
    <location>
        <begin position="1"/>
        <end position="12"/>
    </location>
</feature>
<dbReference type="AlphaFoldDB" id="A0AAV7VNE2"/>
<gene>
    <name evidence="2" type="ORF">NDU88_006668</name>
</gene>
<keyword evidence="3" id="KW-1185">Reference proteome</keyword>
<evidence type="ECO:0000313" key="2">
    <source>
        <dbReference type="EMBL" id="KAJ1202873.1"/>
    </source>
</evidence>
<evidence type="ECO:0000313" key="3">
    <source>
        <dbReference type="Proteomes" id="UP001066276"/>
    </source>
</evidence>
<dbReference type="EMBL" id="JANPWB010000003">
    <property type="protein sequence ID" value="KAJ1202873.1"/>
    <property type="molecule type" value="Genomic_DNA"/>
</dbReference>
<feature type="region of interest" description="Disordered" evidence="1">
    <location>
        <begin position="1"/>
        <end position="22"/>
    </location>
</feature>
<name>A0AAV7VNE2_PLEWA</name>
<evidence type="ECO:0000256" key="1">
    <source>
        <dbReference type="SAM" id="MobiDB-lite"/>
    </source>
</evidence>
<proteinExistence type="predicted"/>
<reference evidence="2" key="1">
    <citation type="journal article" date="2022" name="bioRxiv">
        <title>Sequencing and chromosome-scale assembly of the giantPleurodeles waltlgenome.</title>
        <authorList>
            <person name="Brown T."/>
            <person name="Elewa A."/>
            <person name="Iarovenko S."/>
            <person name="Subramanian E."/>
            <person name="Araus A.J."/>
            <person name="Petzold A."/>
            <person name="Susuki M."/>
            <person name="Suzuki K.-i.T."/>
            <person name="Hayashi T."/>
            <person name="Toyoda A."/>
            <person name="Oliveira C."/>
            <person name="Osipova E."/>
            <person name="Leigh N.D."/>
            <person name="Simon A."/>
            <person name="Yun M.H."/>
        </authorList>
    </citation>
    <scope>NUCLEOTIDE SEQUENCE</scope>
    <source>
        <strain evidence="2">20211129_DDA</strain>
        <tissue evidence="2">Liver</tissue>
    </source>
</reference>
<accession>A0AAV7VNE2</accession>
<dbReference type="Proteomes" id="UP001066276">
    <property type="component" value="Chromosome 2_1"/>
</dbReference>
<organism evidence="2 3">
    <name type="scientific">Pleurodeles waltl</name>
    <name type="common">Iberian ribbed newt</name>
    <dbReference type="NCBI Taxonomy" id="8319"/>
    <lineage>
        <taxon>Eukaryota</taxon>
        <taxon>Metazoa</taxon>
        <taxon>Chordata</taxon>
        <taxon>Craniata</taxon>
        <taxon>Vertebrata</taxon>
        <taxon>Euteleostomi</taxon>
        <taxon>Amphibia</taxon>
        <taxon>Batrachia</taxon>
        <taxon>Caudata</taxon>
        <taxon>Salamandroidea</taxon>
        <taxon>Salamandridae</taxon>
        <taxon>Pleurodelinae</taxon>
        <taxon>Pleurodeles</taxon>
    </lineage>
</organism>